<feature type="region of interest" description="Disordered" evidence="1">
    <location>
        <begin position="208"/>
        <end position="227"/>
    </location>
</feature>
<dbReference type="Pfam" id="PF00787">
    <property type="entry name" value="PX"/>
    <property type="match status" value="1"/>
</dbReference>
<proteinExistence type="predicted"/>
<dbReference type="InterPro" id="IPR001849">
    <property type="entry name" value="PH_domain"/>
</dbReference>
<dbReference type="SUPFAM" id="SSF50729">
    <property type="entry name" value="PH domain-like"/>
    <property type="match status" value="1"/>
</dbReference>
<protein>
    <submittedName>
        <fullName evidence="4">Rho GTPase activating protein</fullName>
    </submittedName>
</protein>
<evidence type="ECO:0000259" key="2">
    <source>
        <dbReference type="PROSITE" id="PS50003"/>
    </source>
</evidence>
<dbReference type="GO" id="GO:0035091">
    <property type="term" value="F:phosphatidylinositol binding"/>
    <property type="evidence" value="ECO:0007669"/>
    <property type="project" value="InterPro"/>
</dbReference>
<dbReference type="Proteomes" id="UP001140094">
    <property type="component" value="Unassembled WGS sequence"/>
</dbReference>
<dbReference type="EMBL" id="JANBUO010003871">
    <property type="protein sequence ID" value="KAJ2789201.1"/>
    <property type="molecule type" value="Genomic_DNA"/>
</dbReference>
<feature type="domain" description="PX" evidence="3">
    <location>
        <begin position="12"/>
        <end position="146"/>
    </location>
</feature>
<dbReference type="AlphaFoldDB" id="A0A9W8HQR0"/>
<dbReference type="Gene3D" id="3.30.1520.10">
    <property type="entry name" value="Phox-like domain"/>
    <property type="match status" value="1"/>
</dbReference>
<feature type="domain" description="PH" evidence="2">
    <location>
        <begin position="155"/>
        <end position="274"/>
    </location>
</feature>
<dbReference type="OrthoDB" id="185175at2759"/>
<name>A0A9W8HQR0_9FUNG</name>
<sequence length="295" mass="34143">MPTGPPLTSLQNIDIQIKDSRLKIDERGKEVNVYMIDVVWRKEISGLSLQEILVDSQRAEVVLWTVEKRYSDFLNLNSQLRHVIHREKLLDKLERLPDKDIFRPNAPTKSDKRKLWFEKYLQKALSLSVADKRPLLEFLSSNQATEPEKQMPILLGHKEGFLVKKGKNFGGWKRRYYVCKSNKPVLEYSELPGGNIIGTINLSGAVVKTGKSRPDESPSTRSRSGSRETEMFRHAFLIEERPKREGKDPIAHPLWADSDRERDEWVMALRYVIVRDSDGPERAMREVTKLVKHAK</sequence>
<dbReference type="PROSITE" id="PS50195">
    <property type="entry name" value="PX"/>
    <property type="match status" value="1"/>
</dbReference>
<dbReference type="SMART" id="SM00233">
    <property type="entry name" value="PH"/>
    <property type="match status" value="1"/>
</dbReference>
<reference evidence="4" key="1">
    <citation type="submission" date="2022-07" db="EMBL/GenBank/DDBJ databases">
        <title>Phylogenomic reconstructions and comparative analyses of Kickxellomycotina fungi.</title>
        <authorList>
            <person name="Reynolds N.K."/>
            <person name="Stajich J.E."/>
            <person name="Barry K."/>
            <person name="Grigoriev I.V."/>
            <person name="Crous P."/>
            <person name="Smith M.E."/>
        </authorList>
    </citation>
    <scope>NUCLEOTIDE SEQUENCE</scope>
    <source>
        <strain evidence="4">NRRL 1565</strain>
    </source>
</reference>
<dbReference type="Gene3D" id="2.30.29.30">
    <property type="entry name" value="Pleckstrin-homology domain (PH domain)/Phosphotyrosine-binding domain (PTB)"/>
    <property type="match status" value="1"/>
</dbReference>
<keyword evidence="5" id="KW-1185">Reference proteome</keyword>
<dbReference type="Pfam" id="PF00169">
    <property type="entry name" value="PH"/>
    <property type="match status" value="1"/>
</dbReference>
<comment type="caution">
    <text evidence="4">The sequence shown here is derived from an EMBL/GenBank/DDBJ whole genome shotgun (WGS) entry which is preliminary data.</text>
</comment>
<evidence type="ECO:0000313" key="5">
    <source>
        <dbReference type="Proteomes" id="UP001140094"/>
    </source>
</evidence>
<dbReference type="SUPFAM" id="SSF64268">
    <property type="entry name" value="PX domain"/>
    <property type="match status" value="1"/>
</dbReference>
<dbReference type="PROSITE" id="PS50003">
    <property type="entry name" value="PH_DOMAIN"/>
    <property type="match status" value="1"/>
</dbReference>
<dbReference type="InterPro" id="IPR011993">
    <property type="entry name" value="PH-like_dom_sf"/>
</dbReference>
<gene>
    <name evidence="4" type="primary">BEM3_2</name>
    <name evidence="4" type="ORF">H4R20_007224</name>
</gene>
<accession>A0A9W8HQR0</accession>
<evidence type="ECO:0000259" key="3">
    <source>
        <dbReference type="PROSITE" id="PS50195"/>
    </source>
</evidence>
<evidence type="ECO:0000256" key="1">
    <source>
        <dbReference type="SAM" id="MobiDB-lite"/>
    </source>
</evidence>
<organism evidence="4 5">
    <name type="scientific">Coemansia guatemalensis</name>
    <dbReference type="NCBI Taxonomy" id="2761395"/>
    <lineage>
        <taxon>Eukaryota</taxon>
        <taxon>Fungi</taxon>
        <taxon>Fungi incertae sedis</taxon>
        <taxon>Zoopagomycota</taxon>
        <taxon>Kickxellomycotina</taxon>
        <taxon>Kickxellomycetes</taxon>
        <taxon>Kickxellales</taxon>
        <taxon>Kickxellaceae</taxon>
        <taxon>Coemansia</taxon>
    </lineage>
</organism>
<dbReference type="InterPro" id="IPR001683">
    <property type="entry name" value="PX_dom"/>
</dbReference>
<evidence type="ECO:0000313" key="4">
    <source>
        <dbReference type="EMBL" id="KAJ2789201.1"/>
    </source>
</evidence>
<feature type="non-terminal residue" evidence="4">
    <location>
        <position position="295"/>
    </location>
</feature>
<dbReference type="InterPro" id="IPR036871">
    <property type="entry name" value="PX_dom_sf"/>
</dbReference>